<dbReference type="InterPro" id="IPR002347">
    <property type="entry name" value="SDR_fam"/>
</dbReference>
<evidence type="ECO:0000256" key="1">
    <source>
        <dbReference type="ARBA" id="ARBA00006484"/>
    </source>
</evidence>
<dbReference type="RefSeq" id="WP_047779905.1">
    <property type="nucleotide sequence ID" value="NZ_BRLJ01000004.1"/>
</dbReference>
<dbReference type="InterPro" id="IPR036291">
    <property type="entry name" value="NAD(P)-bd_dom_sf"/>
</dbReference>
<dbReference type="Gene3D" id="3.40.50.720">
    <property type="entry name" value="NAD(P)-binding Rossmann-like Domain"/>
    <property type="match status" value="1"/>
</dbReference>
<evidence type="ECO:0000256" key="2">
    <source>
        <dbReference type="ARBA" id="ARBA00023002"/>
    </source>
</evidence>
<sequence>MNNEFNGFNTDFSLKGKVAAITGGAAGIGHAIAELFIAKGAKVVLLDRADDVAAVAGKLDSRHAAGFYCDVSNAESVKQGVDQAIKAFGQLDILVNSAGIVALDPAEDTTEQDWDKTIAVNLKGVFLTSQCAGQHFIQQGHGKIVNLASQAGVVALPNHLAYCTSKAGVIGMTKVLALEWGPKGVQINAISPTVVLTELGRKAWSGQVAEEMKQLIPARRFAYPPEIAACALFLASDAADMITGANLVIDGGYTIQ</sequence>
<dbReference type="NCBIfam" id="NF005559">
    <property type="entry name" value="PRK07231.1"/>
    <property type="match status" value="1"/>
</dbReference>
<dbReference type="EMBL" id="BRLJ01000004">
    <property type="protein sequence ID" value="GKX63359.1"/>
    <property type="molecule type" value="Genomic_DNA"/>
</dbReference>
<dbReference type="PRINTS" id="PR00081">
    <property type="entry name" value="GDHRDH"/>
</dbReference>
<keyword evidence="2" id="KW-0560">Oxidoreductase</keyword>
<dbReference type="SUPFAM" id="SSF51735">
    <property type="entry name" value="NAD(P)-binding Rossmann-fold domains"/>
    <property type="match status" value="1"/>
</dbReference>
<evidence type="ECO:0000313" key="3">
    <source>
        <dbReference type="EMBL" id="GKX63359.1"/>
    </source>
</evidence>
<dbReference type="CDD" id="cd05233">
    <property type="entry name" value="SDR_c"/>
    <property type="match status" value="1"/>
</dbReference>
<proteinExistence type="inferred from homology"/>
<dbReference type="Pfam" id="PF13561">
    <property type="entry name" value="adh_short_C2"/>
    <property type="match status" value="1"/>
</dbReference>
<keyword evidence="4" id="KW-1185">Reference proteome</keyword>
<reference evidence="3" key="1">
    <citation type="submission" date="2022-06" db="EMBL/GenBank/DDBJ databases">
        <title>Draft genome sequences of Pragia fontium str. JCM24417.</title>
        <authorList>
            <person name="Wakabayashi Y."/>
            <person name="Kojima K."/>
        </authorList>
    </citation>
    <scope>NUCLEOTIDE SEQUENCE</scope>
    <source>
        <strain evidence="3">JCM 24417</strain>
    </source>
</reference>
<dbReference type="PANTHER" id="PTHR42760">
    <property type="entry name" value="SHORT-CHAIN DEHYDROGENASES/REDUCTASES FAMILY MEMBER"/>
    <property type="match status" value="1"/>
</dbReference>
<dbReference type="PANTHER" id="PTHR42760:SF115">
    <property type="entry name" value="3-OXOACYL-[ACYL-CARRIER-PROTEIN] REDUCTASE FABG"/>
    <property type="match status" value="1"/>
</dbReference>
<evidence type="ECO:0000313" key="4">
    <source>
        <dbReference type="Proteomes" id="UP001059610"/>
    </source>
</evidence>
<gene>
    <name evidence="3" type="ORF">SOASR032_19280</name>
</gene>
<comment type="similarity">
    <text evidence="1">Belongs to the short-chain dehydrogenases/reductases (SDR) family.</text>
</comment>
<dbReference type="PRINTS" id="PR00080">
    <property type="entry name" value="SDRFAMILY"/>
</dbReference>
<dbReference type="Proteomes" id="UP001059610">
    <property type="component" value="Unassembled WGS sequence"/>
</dbReference>
<organism evidence="3 4">
    <name type="scientific">Pragia fontium</name>
    <dbReference type="NCBI Taxonomy" id="82985"/>
    <lineage>
        <taxon>Bacteria</taxon>
        <taxon>Pseudomonadati</taxon>
        <taxon>Pseudomonadota</taxon>
        <taxon>Gammaproteobacteria</taxon>
        <taxon>Enterobacterales</taxon>
        <taxon>Budviciaceae</taxon>
        <taxon>Pragia</taxon>
    </lineage>
</organism>
<dbReference type="PROSITE" id="PS00061">
    <property type="entry name" value="ADH_SHORT"/>
    <property type="match status" value="1"/>
</dbReference>
<protein>
    <submittedName>
        <fullName evidence="3">D-threitol dehydrogenase</fullName>
    </submittedName>
</protein>
<dbReference type="InterPro" id="IPR020904">
    <property type="entry name" value="Sc_DH/Rdtase_CS"/>
</dbReference>
<name>A0ABQ5LIZ9_9GAMM</name>
<comment type="caution">
    <text evidence="3">The sequence shown here is derived from an EMBL/GenBank/DDBJ whole genome shotgun (WGS) entry which is preliminary data.</text>
</comment>
<dbReference type="NCBIfam" id="NF005309">
    <property type="entry name" value="PRK06841.1"/>
    <property type="match status" value="1"/>
</dbReference>
<accession>A0ABQ5LIZ9</accession>